<dbReference type="InterPro" id="IPR044216">
    <property type="entry name" value="WDL7"/>
</dbReference>
<keyword evidence="4" id="KW-0493">Microtubule</keyword>
<feature type="compositionally biased region" description="Polar residues" evidence="7">
    <location>
        <begin position="474"/>
        <end position="497"/>
    </location>
</feature>
<gene>
    <name evidence="9" type="ORF">F0562_004857</name>
</gene>
<name>A0A5J5AIZ8_9ASTE</name>
<feature type="compositionally biased region" description="Polar residues" evidence="7">
    <location>
        <begin position="142"/>
        <end position="152"/>
    </location>
</feature>
<organism evidence="9 10">
    <name type="scientific">Nyssa sinensis</name>
    <dbReference type="NCBI Taxonomy" id="561372"/>
    <lineage>
        <taxon>Eukaryota</taxon>
        <taxon>Viridiplantae</taxon>
        <taxon>Streptophyta</taxon>
        <taxon>Embryophyta</taxon>
        <taxon>Tracheophyta</taxon>
        <taxon>Spermatophyta</taxon>
        <taxon>Magnoliopsida</taxon>
        <taxon>eudicotyledons</taxon>
        <taxon>Gunneridae</taxon>
        <taxon>Pentapetalae</taxon>
        <taxon>asterids</taxon>
        <taxon>Cornales</taxon>
        <taxon>Nyssaceae</taxon>
        <taxon>Nyssa</taxon>
    </lineage>
</organism>
<evidence type="ECO:0000256" key="1">
    <source>
        <dbReference type="ARBA" id="ARBA00004245"/>
    </source>
</evidence>
<keyword evidence="5" id="KW-0206">Cytoskeleton</keyword>
<dbReference type="OrthoDB" id="621651at2759"/>
<evidence type="ECO:0000313" key="10">
    <source>
        <dbReference type="Proteomes" id="UP000325577"/>
    </source>
</evidence>
<evidence type="ECO:0000313" key="9">
    <source>
        <dbReference type="EMBL" id="KAA8530148.1"/>
    </source>
</evidence>
<feature type="compositionally biased region" description="Low complexity" evidence="7">
    <location>
        <begin position="199"/>
        <end position="224"/>
    </location>
</feature>
<evidence type="ECO:0000256" key="7">
    <source>
        <dbReference type="SAM" id="MobiDB-lite"/>
    </source>
</evidence>
<protein>
    <recommendedName>
        <fullName evidence="8">TPX2 C-terminal domain-containing protein</fullName>
    </recommendedName>
</protein>
<dbReference type="InterPro" id="IPR027329">
    <property type="entry name" value="TPX2_C"/>
</dbReference>
<feature type="region of interest" description="Disordered" evidence="7">
    <location>
        <begin position="142"/>
        <end position="277"/>
    </location>
</feature>
<evidence type="ECO:0000256" key="5">
    <source>
        <dbReference type="ARBA" id="ARBA00023212"/>
    </source>
</evidence>
<keyword evidence="6" id="KW-0175">Coiled coil</keyword>
<comment type="similarity">
    <text evidence="2">Belongs to the TPX2 family.</text>
</comment>
<reference evidence="9 10" key="1">
    <citation type="submission" date="2019-09" db="EMBL/GenBank/DDBJ databases">
        <title>A chromosome-level genome assembly of the Chinese tupelo Nyssa sinensis.</title>
        <authorList>
            <person name="Yang X."/>
            <person name="Kang M."/>
            <person name="Yang Y."/>
            <person name="Xiong H."/>
            <person name="Wang M."/>
            <person name="Zhang Z."/>
            <person name="Wang Z."/>
            <person name="Wu H."/>
            <person name="Ma T."/>
            <person name="Liu J."/>
            <person name="Xi Z."/>
        </authorList>
    </citation>
    <scope>NUCLEOTIDE SEQUENCE [LARGE SCALE GENOMIC DNA]</scope>
    <source>
        <strain evidence="9">J267</strain>
        <tissue evidence="9">Leaf</tissue>
    </source>
</reference>
<evidence type="ECO:0000256" key="3">
    <source>
        <dbReference type="ARBA" id="ARBA00022490"/>
    </source>
</evidence>
<accession>A0A5J5AIZ8</accession>
<feature type="compositionally biased region" description="Basic and acidic residues" evidence="7">
    <location>
        <begin position="258"/>
        <end position="267"/>
    </location>
</feature>
<sequence length="505" mass="55525">MGESTCLMHPFSYASGISNEAKQGNPMIALGESISFGRFMSESLAWEKWSTFSHNRYVEEAERYAQPGSVAQKKAFFEAHYKRIAAKKAAALLEQANATNTTPEPVLDGGVCDIITSQDSQPKNVNSEVVVQQEVKAPYIQSNCTANGNGHNSDVKPDELQTSKVDSVNSMKDIEFVDDMTSGSELSGTSQMEKPLLEKNSNSNHEVSSSMSKKKPGLSSLKSSSYHKAPKIPSPPAKPRAPIHPNKENNVTSITRKSTTESTDKKKTPPKSLRTLINCTPARETDKFSTALVTRKIESSRVAPSSSKAFKDCKTPLRTPTGASGNGAPNHPSVTPKSENRRARTPVDPSATGSKTTGPKWHILSAVCSKSLSACRNKLQSPSISTPFNLRTEERAARRKQKLEEKFDAKEAQKVQLQTKLKEKAETELKKLRQSLCFKARPLPDFYREREIPKNQTRKTPFIRPRSPKLGRKPSSSTMQGTTSLPPQTPSSKSSGSRHVLKKHC</sequence>
<dbReference type="EMBL" id="CM018043">
    <property type="protein sequence ID" value="KAA8530148.1"/>
    <property type="molecule type" value="Genomic_DNA"/>
</dbReference>
<feature type="region of interest" description="Disordered" evidence="7">
    <location>
        <begin position="297"/>
        <end position="359"/>
    </location>
</feature>
<dbReference type="AlphaFoldDB" id="A0A5J5AIZ8"/>
<feature type="domain" description="TPX2 C-terminal" evidence="8">
    <location>
        <begin position="388"/>
        <end position="455"/>
    </location>
</feature>
<keyword evidence="3" id="KW-0963">Cytoplasm</keyword>
<keyword evidence="10" id="KW-1185">Reference proteome</keyword>
<feature type="compositionally biased region" description="Polar residues" evidence="7">
    <location>
        <begin position="181"/>
        <end position="192"/>
    </location>
</feature>
<comment type="subcellular location">
    <subcellularLocation>
        <location evidence="1">Cytoplasm</location>
        <location evidence="1">Cytoskeleton</location>
    </subcellularLocation>
</comment>
<feature type="region of interest" description="Disordered" evidence="7">
    <location>
        <begin position="448"/>
        <end position="505"/>
    </location>
</feature>
<evidence type="ECO:0000256" key="2">
    <source>
        <dbReference type="ARBA" id="ARBA00005885"/>
    </source>
</evidence>
<dbReference type="Proteomes" id="UP000325577">
    <property type="component" value="Linkage Group LG2"/>
</dbReference>
<dbReference type="PANTHER" id="PTHR47067:SF7">
    <property type="entry name" value="TPX2 (TARGETING PROTEIN FOR XKLP2) PROTEIN FAMILY"/>
    <property type="match status" value="1"/>
</dbReference>
<evidence type="ECO:0000259" key="8">
    <source>
        <dbReference type="Pfam" id="PF06886"/>
    </source>
</evidence>
<dbReference type="PANTHER" id="PTHR47067">
    <property type="entry name" value="TPX2 (TARGETING PROTEIN FOR XKLP2) PROTEIN FAMILY-RELATED"/>
    <property type="match status" value="1"/>
</dbReference>
<proteinExistence type="inferred from homology"/>
<evidence type="ECO:0000256" key="6">
    <source>
        <dbReference type="SAM" id="Coils"/>
    </source>
</evidence>
<dbReference type="GO" id="GO:0005874">
    <property type="term" value="C:microtubule"/>
    <property type="evidence" value="ECO:0007669"/>
    <property type="project" value="UniProtKB-KW"/>
</dbReference>
<evidence type="ECO:0000256" key="4">
    <source>
        <dbReference type="ARBA" id="ARBA00022701"/>
    </source>
</evidence>
<dbReference type="Pfam" id="PF06886">
    <property type="entry name" value="TPX2"/>
    <property type="match status" value="1"/>
</dbReference>
<feature type="coiled-coil region" evidence="6">
    <location>
        <begin position="393"/>
        <end position="435"/>
    </location>
</feature>